<evidence type="ECO:0000256" key="1">
    <source>
        <dbReference type="SAM" id="MobiDB-lite"/>
    </source>
</evidence>
<proteinExistence type="predicted"/>
<organism evidence="2 3">
    <name type="scientific">Caerostris extrusa</name>
    <name type="common">Bark spider</name>
    <name type="synonym">Caerostris bankana</name>
    <dbReference type="NCBI Taxonomy" id="172846"/>
    <lineage>
        <taxon>Eukaryota</taxon>
        <taxon>Metazoa</taxon>
        <taxon>Ecdysozoa</taxon>
        <taxon>Arthropoda</taxon>
        <taxon>Chelicerata</taxon>
        <taxon>Arachnida</taxon>
        <taxon>Araneae</taxon>
        <taxon>Araneomorphae</taxon>
        <taxon>Entelegynae</taxon>
        <taxon>Araneoidea</taxon>
        <taxon>Araneidae</taxon>
        <taxon>Caerostris</taxon>
    </lineage>
</organism>
<sequence length="100" mass="11162">MSRFSFLDTQLFSENGMGAYQRPLAIFQFRRIHAQKNSPPPPPPPSSSHYKKMLHHTHSSSSKTRNSENTASLSSSAGKFHFHGRICSSSLSYALLTLPL</sequence>
<comment type="caution">
    <text evidence="2">The sequence shown here is derived from an EMBL/GenBank/DDBJ whole genome shotgun (WGS) entry which is preliminary data.</text>
</comment>
<dbReference type="AlphaFoldDB" id="A0AAV4P4D6"/>
<feature type="compositionally biased region" description="Polar residues" evidence="1">
    <location>
        <begin position="59"/>
        <end position="75"/>
    </location>
</feature>
<dbReference type="Proteomes" id="UP001054945">
    <property type="component" value="Unassembled WGS sequence"/>
</dbReference>
<accession>A0AAV4P4D6</accession>
<name>A0AAV4P4D6_CAEEX</name>
<keyword evidence="3" id="KW-1185">Reference proteome</keyword>
<reference evidence="2 3" key="1">
    <citation type="submission" date="2021-06" db="EMBL/GenBank/DDBJ databases">
        <title>Caerostris extrusa draft genome.</title>
        <authorList>
            <person name="Kono N."/>
            <person name="Arakawa K."/>
        </authorList>
    </citation>
    <scope>NUCLEOTIDE SEQUENCE [LARGE SCALE GENOMIC DNA]</scope>
</reference>
<feature type="region of interest" description="Disordered" evidence="1">
    <location>
        <begin position="31"/>
        <end position="75"/>
    </location>
</feature>
<feature type="compositionally biased region" description="Basic residues" evidence="1">
    <location>
        <begin position="49"/>
        <end position="58"/>
    </location>
</feature>
<evidence type="ECO:0000313" key="2">
    <source>
        <dbReference type="EMBL" id="GIX90888.1"/>
    </source>
</evidence>
<evidence type="ECO:0000313" key="3">
    <source>
        <dbReference type="Proteomes" id="UP001054945"/>
    </source>
</evidence>
<protein>
    <submittedName>
        <fullName evidence="2">Uncharacterized protein</fullName>
    </submittedName>
</protein>
<dbReference type="EMBL" id="BPLR01003974">
    <property type="protein sequence ID" value="GIX90888.1"/>
    <property type="molecule type" value="Genomic_DNA"/>
</dbReference>
<gene>
    <name evidence="2" type="ORF">CEXT_387421</name>
</gene>